<dbReference type="AlphaFoldDB" id="A0A8H5C4U4"/>
<dbReference type="EMBL" id="JAACJK010000066">
    <property type="protein sequence ID" value="KAF5334764.1"/>
    <property type="molecule type" value="Genomic_DNA"/>
</dbReference>
<feature type="region of interest" description="Disordered" evidence="1">
    <location>
        <begin position="347"/>
        <end position="374"/>
    </location>
</feature>
<comment type="caution">
    <text evidence="3">The sequence shown here is derived from an EMBL/GenBank/DDBJ whole genome shotgun (WGS) entry which is preliminary data.</text>
</comment>
<accession>A0A8H5C4U4</accession>
<name>A0A8H5C4U4_9AGAR</name>
<gene>
    <name evidence="3" type="ORF">D9611_012953</name>
</gene>
<protein>
    <recommendedName>
        <fullName evidence="2">G domain-containing protein</fullName>
    </recommendedName>
</protein>
<dbReference type="OrthoDB" id="2614383at2759"/>
<dbReference type="Proteomes" id="UP000541558">
    <property type="component" value="Unassembled WGS sequence"/>
</dbReference>
<evidence type="ECO:0000313" key="3">
    <source>
        <dbReference type="EMBL" id="KAF5334764.1"/>
    </source>
</evidence>
<keyword evidence="4" id="KW-1185">Reference proteome</keyword>
<dbReference type="GO" id="GO:0005525">
    <property type="term" value="F:GTP binding"/>
    <property type="evidence" value="ECO:0007669"/>
    <property type="project" value="InterPro"/>
</dbReference>
<evidence type="ECO:0000313" key="4">
    <source>
        <dbReference type="Proteomes" id="UP000541558"/>
    </source>
</evidence>
<dbReference type="SUPFAM" id="SSF52540">
    <property type="entry name" value="P-loop containing nucleoside triphosphate hydrolases"/>
    <property type="match status" value="1"/>
</dbReference>
<dbReference type="Gene3D" id="3.40.50.300">
    <property type="entry name" value="P-loop containing nucleotide triphosphate hydrolases"/>
    <property type="match status" value="1"/>
</dbReference>
<proteinExistence type="predicted"/>
<sequence>MGRVPEGSETATIAVMGATGSGKSSFINLVSGSSLRTSDSLHSCTEEVAVTEPFVVDSRKVLLVDTPGFDDTNKSDSDILKLIADFLTSSYKEGQTLTGLIFIHRISDHRMGGISLKNFRTFRKLCGEQTLRNVVIVTNMWSGIDPHLGEERERELATNDAFFKPALDKGTKMFRHTDSLESALSIIRYILDNRPVVLQIQKELVDEKKDISQTAAVDELERQLQAAKEVQRIETERLKRELEEAERAREEEARRQREAEARRRQEELDRIEAERKRAEEQRAREQREWEERMRVEEQERKAAIERQQRELEAKIAEERRQREETERRRREAQARYERELAEMREREREAARRREAEAEAERQRIQEEARRERERRQWEYEDRMARERARIEEERRIQRENAERLERELEWQRQNEGGGCFIQ</sequence>
<dbReference type="InterPro" id="IPR027417">
    <property type="entry name" value="P-loop_NTPase"/>
</dbReference>
<dbReference type="CDD" id="cd00882">
    <property type="entry name" value="Ras_like_GTPase"/>
    <property type="match status" value="1"/>
</dbReference>
<reference evidence="3 4" key="1">
    <citation type="journal article" date="2020" name="ISME J.">
        <title>Uncovering the hidden diversity of litter-decomposition mechanisms in mushroom-forming fungi.</title>
        <authorList>
            <person name="Floudas D."/>
            <person name="Bentzer J."/>
            <person name="Ahren D."/>
            <person name="Johansson T."/>
            <person name="Persson P."/>
            <person name="Tunlid A."/>
        </authorList>
    </citation>
    <scope>NUCLEOTIDE SEQUENCE [LARGE SCALE GENOMIC DNA]</scope>
    <source>
        <strain evidence="3 4">CBS 175.51</strain>
    </source>
</reference>
<dbReference type="Pfam" id="PF01926">
    <property type="entry name" value="MMR_HSR1"/>
    <property type="match status" value="1"/>
</dbReference>
<evidence type="ECO:0000256" key="1">
    <source>
        <dbReference type="SAM" id="MobiDB-lite"/>
    </source>
</evidence>
<dbReference type="InterPro" id="IPR006073">
    <property type="entry name" value="GTP-bd"/>
</dbReference>
<organism evidence="3 4">
    <name type="scientific">Ephemerocybe angulata</name>
    <dbReference type="NCBI Taxonomy" id="980116"/>
    <lineage>
        <taxon>Eukaryota</taxon>
        <taxon>Fungi</taxon>
        <taxon>Dikarya</taxon>
        <taxon>Basidiomycota</taxon>
        <taxon>Agaricomycotina</taxon>
        <taxon>Agaricomycetes</taxon>
        <taxon>Agaricomycetidae</taxon>
        <taxon>Agaricales</taxon>
        <taxon>Agaricineae</taxon>
        <taxon>Psathyrellaceae</taxon>
        <taxon>Ephemerocybe</taxon>
    </lineage>
</organism>
<feature type="domain" description="G" evidence="2">
    <location>
        <begin position="12"/>
        <end position="85"/>
    </location>
</feature>
<evidence type="ECO:0000259" key="2">
    <source>
        <dbReference type="Pfam" id="PF01926"/>
    </source>
</evidence>
<feature type="region of interest" description="Disordered" evidence="1">
    <location>
        <begin position="314"/>
        <end position="334"/>
    </location>
</feature>